<accession>A0A2S6INJ0</accession>
<dbReference type="EMBL" id="PTJE01000002">
    <property type="protein sequence ID" value="PPK95758.1"/>
    <property type="molecule type" value="Genomic_DNA"/>
</dbReference>
<reference evidence="1 2" key="1">
    <citation type="submission" date="2018-02" db="EMBL/GenBank/DDBJ databases">
        <title>Genomic Encyclopedia of Archaeal and Bacterial Type Strains, Phase II (KMG-II): from individual species to whole genera.</title>
        <authorList>
            <person name="Goeker M."/>
        </authorList>
    </citation>
    <scope>NUCLEOTIDE SEQUENCE [LARGE SCALE GENOMIC DNA]</scope>
    <source>
        <strain evidence="1 2">DSM 16809</strain>
    </source>
</reference>
<sequence>MNNQNLTLEYIFKNRKLLNNNKGDVFEIYEEWFMLNTRNKTLNFELELFLEEIIISKDLDRYRFALFTIQIHPIDFSKQDKHFELLFIIANSLITSLKDNEQRNNLYWVLYILTDNCIHHSDELDEVVKRNPSLIPEFLKSISKIKYDPNDGQSDIALAVSHSVGLIWHLPINNKRKKIIEAFLNHYDDSVVEEVRELISHLKNDNMY</sequence>
<proteinExistence type="predicted"/>
<organism evidence="1 2">
    <name type="scientific">Nonlabens xylanidelens</name>
    <dbReference type="NCBI Taxonomy" id="191564"/>
    <lineage>
        <taxon>Bacteria</taxon>
        <taxon>Pseudomonadati</taxon>
        <taxon>Bacteroidota</taxon>
        <taxon>Flavobacteriia</taxon>
        <taxon>Flavobacteriales</taxon>
        <taxon>Flavobacteriaceae</taxon>
        <taxon>Nonlabens</taxon>
    </lineage>
</organism>
<gene>
    <name evidence="1" type="ORF">LY01_01351</name>
</gene>
<dbReference type="AlphaFoldDB" id="A0A2S6INJ0"/>
<protein>
    <submittedName>
        <fullName evidence="1">Uncharacterized protein</fullName>
    </submittedName>
</protein>
<keyword evidence="2" id="KW-1185">Reference proteome</keyword>
<comment type="caution">
    <text evidence="1">The sequence shown here is derived from an EMBL/GenBank/DDBJ whole genome shotgun (WGS) entry which is preliminary data.</text>
</comment>
<dbReference type="Proteomes" id="UP000239002">
    <property type="component" value="Unassembled WGS sequence"/>
</dbReference>
<dbReference type="RefSeq" id="WP_104515049.1">
    <property type="nucleotide sequence ID" value="NZ_MQVW01000002.1"/>
</dbReference>
<name>A0A2S6INJ0_9FLAO</name>
<evidence type="ECO:0000313" key="2">
    <source>
        <dbReference type="Proteomes" id="UP000239002"/>
    </source>
</evidence>
<evidence type="ECO:0000313" key="1">
    <source>
        <dbReference type="EMBL" id="PPK95758.1"/>
    </source>
</evidence>